<dbReference type="AlphaFoldDB" id="A0A8K0KGM0"/>
<keyword evidence="2" id="KW-1185">Reference proteome</keyword>
<dbReference type="Proteomes" id="UP000792457">
    <property type="component" value="Unassembled WGS sequence"/>
</dbReference>
<accession>A0A8K0KGM0</accession>
<organism evidence="1 2">
    <name type="scientific">Ladona fulva</name>
    <name type="common">Scarce chaser dragonfly</name>
    <name type="synonym">Libellula fulva</name>
    <dbReference type="NCBI Taxonomy" id="123851"/>
    <lineage>
        <taxon>Eukaryota</taxon>
        <taxon>Metazoa</taxon>
        <taxon>Ecdysozoa</taxon>
        <taxon>Arthropoda</taxon>
        <taxon>Hexapoda</taxon>
        <taxon>Insecta</taxon>
        <taxon>Pterygota</taxon>
        <taxon>Palaeoptera</taxon>
        <taxon>Odonata</taxon>
        <taxon>Epiprocta</taxon>
        <taxon>Anisoptera</taxon>
        <taxon>Libelluloidea</taxon>
        <taxon>Libellulidae</taxon>
        <taxon>Ladona</taxon>
    </lineage>
</organism>
<name>A0A8K0KGM0_LADFU</name>
<reference evidence="1" key="1">
    <citation type="submission" date="2013-04" db="EMBL/GenBank/DDBJ databases">
        <authorList>
            <person name="Qu J."/>
            <person name="Murali S.C."/>
            <person name="Bandaranaike D."/>
            <person name="Bellair M."/>
            <person name="Blankenburg K."/>
            <person name="Chao H."/>
            <person name="Dinh H."/>
            <person name="Doddapaneni H."/>
            <person name="Downs B."/>
            <person name="Dugan-Rocha S."/>
            <person name="Elkadiri S."/>
            <person name="Gnanaolivu R.D."/>
            <person name="Hernandez B."/>
            <person name="Javaid M."/>
            <person name="Jayaseelan J.C."/>
            <person name="Lee S."/>
            <person name="Li M."/>
            <person name="Ming W."/>
            <person name="Munidasa M."/>
            <person name="Muniz J."/>
            <person name="Nguyen L."/>
            <person name="Ongeri F."/>
            <person name="Osuji N."/>
            <person name="Pu L.-L."/>
            <person name="Puazo M."/>
            <person name="Qu C."/>
            <person name="Quiroz J."/>
            <person name="Raj R."/>
            <person name="Weissenberger G."/>
            <person name="Xin Y."/>
            <person name="Zou X."/>
            <person name="Han Y."/>
            <person name="Richards S."/>
            <person name="Worley K."/>
            <person name="Muzny D."/>
            <person name="Gibbs R."/>
        </authorList>
    </citation>
    <scope>NUCLEOTIDE SEQUENCE</scope>
    <source>
        <strain evidence="1">Sampled in the wild</strain>
    </source>
</reference>
<dbReference type="EMBL" id="KZ308836">
    <property type="protein sequence ID" value="KAG8234662.1"/>
    <property type="molecule type" value="Genomic_DNA"/>
</dbReference>
<evidence type="ECO:0000313" key="1">
    <source>
        <dbReference type="EMBL" id="KAG8234662.1"/>
    </source>
</evidence>
<proteinExistence type="predicted"/>
<dbReference type="OrthoDB" id="414666at2759"/>
<reference evidence="1" key="2">
    <citation type="submission" date="2017-10" db="EMBL/GenBank/DDBJ databases">
        <title>Ladona fulva Genome sequencing and assembly.</title>
        <authorList>
            <person name="Murali S."/>
            <person name="Richards S."/>
            <person name="Bandaranaike D."/>
            <person name="Bellair M."/>
            <person name="Blankenburg K."/>
            <person name="Chao H."/>
            <person name="Dinh H."/>
            <person name="Doddapaneni H."/>
            <person name="Dugan-Rocha S."/>
            <person name="Elkadiri S."/>
            <person name="Gnanaolivu R."/>
            <person name="Hernandez B."/>
            <person name="Skinner E."/>
            <person name="Javaid M."/>
            <person name="Lee S."/>
            <person name="Li M."/>
            <person name="Ming W."/>
            <person name="Munidasa M."/>
            <person name="Muniz J."/>
            <person name="Nguyen L."/>
            <person name="Hughes D."/>
            <person name="Osuji N."/>
            <person name="Pu L.-L."/>
            <person name="Puazo M."/>
            <person name="Qu C."/>
            <person name="Quiroz J."/>
            <person name="Raj R."/>
            <person name="Weissenberger G."/>
            <person name="Xin Y."/>
            <person name="Zou X."/>
            <person name="Han Y."/>
            <person name="Worley K."/>
            <person name="Muzny D."/>
            <person name="Gibbs R."/>
        </authorList>
    </citation>
    <scope>NUCLEOTIDE SEQUENCE</scope>
    <source>
        <strain evidence="1">Sampled in the wild</strain>
    </source>
</reference>
<protein>
    <submittedName>
        <fullName evidence="1">Uncharacterized protein</fullName>
    </submittedName>
</protein>
<evidence type="ECO:0000313" key="2">
    <source>
        <dbReference type="Proteomes" id="UP000792457"/>
    </source>
</evidence>
<comment type="caution">
    <text evidence="1">The sequence shown here is derived from an EMBL/GenBank/DDBJ whole genome shotgun (WGS) entry which is preliminary data.</text>
</comment>
<sequence>MIGFEHPLIMTPTANKKTLTSLKKLASVNRRYGIDCQLVNRRRSMHHANKEEYKKSLSSLKHLVQKPLNKTVNTENPWRYQIDFIINKRFKNGIKNCKTLPGADTDRDHNLLVADQ</sequence>
<gene>
    <name evidence="1" type="ORF">J437_LFUL006551</name>
</gene>